<dbReference type="Pfam" id="PF06835">
    <property type="entry name" value="LptC"/>
    <property type="match status" value="1"/>
</dbReference>
<dbReference type="OrthoDB" id="5298112at2"/>
<accession>A0A437JYK7</accession>
<gene>
    <name evidence="7" type="primary">lptC</name>
    <name evidence="7" type="ORF">ENE75_10150</name>
</gene>
<dbReference type="EMBL" id="SACT01000002">
    <property type="protein sequence ID" value="RVT52763.1"/>
    <property type="molecule type" value="Genomic_DNA"/>
</dbReference>
<keyword evidence="4 6" id="KW-1133">Transmembrane helix</keyword>
<organism evidence="7 8">
    <name type="scientific">Rubrivivax albus</name>
    <dbReference type="NCBI Taxonomy" id="2499835"/>
    <lineage>
        <taxon>Bacteria</taxon>
        <taxon>Pseudomonadati</taxon>
        <taxon>Pseudomonadota</taxon>
        <taxon>Betaproteobacteria</taxon>
        <taxon>Burkholderiales</taxon>
        <taxon>Sphaerotilaceae</taxon>
        <taxon>Rubrivivax</taxon>
    </lineage>
</organism>
<dbReference type="InterPro" id="IPR026265">
    <property type="entry name" value="LptC"/>
</dbReference>
<evidence type="ECO:0000256" key="1">
    <source>
        <dbReference type="ARBA" id="ARBA00022475"/>
    </source>
</evidence>
<comment type="caution">
    <text evidence="7">The sequence shown here is derived from an EMBL/GenBank/DDBJ whole genome shotgun (WGS) entry which is preliminary data.</text>
</comment>
<dbReference type="Gene3D" id="2.60.450.10">
    <property type="entry name" value="Lipopolysaccharide (LPS) transport protein A like domain"/>
    <property type="match status" value="1"/>
</dbReference>
<evidence type="ECO:0000313" key="7">
    <source>
        <dbReference type="EMBL" id="RVT52763.1"/>
    </source>
</evidence>
<keyword evidence="8" id="KW-1185">Reference proteome</keyword>
<keyword evidence="3 6" id="KW-0812">Transmembrane</keyword>
<dbReference type="Proteomes" id="UP000288178">
    <property type="component" value="Unassembled WGS sequence"/>
</dbReference>
<proteinExistence type="predicted"/>
<feature type="transmembrane region" description="Helical" evidence="6">
    <location>
        <begin position="36"/>
        <end position="57"/>
    </location>
</feature>
<keyword evidence="1" id="KW-1003">Cell membrane</keyword>
<dbReference type="GO" id="GO:0030288">
    <property type="term" value="C:outer membrane-bounded periplasmic space"/>
    <property type="evidence" value="ECO:0007669"/>
    <property type="project" value="TreeGrafter"/>
</dbReference>
<dbReference type="PANTHER" id="PTHR37481">
    <property type="entry name" value="LIPOPOLYSACCHARIDE EXPORT SYSTEM PROTEIN LPTC"/>
    <property type="match status" value="1"/>
</dbReference>
<protein>
    <submittedName>
        <fullName evidence="7">LPS export ABC transporter periplasmic protein LptC</fullName>
    </submittedName>
</protein>
<name>A0A437JYK7_9BURK</name>
<evidence type="ECO:0000256" key="2">
    <source>
        <dbReference type="ARBA" id="ARBA00022519"/>
    </source>
</evidence>
<keyword evidence="5 6" id="KW-0472">Membrane</keyword>
<dbReference type="GO" id="GO:0005886">
    <property type="term" value="C:plasma membrane"/>
    <property type="evidence" value="ECO:0007669"/>
    <property type="project" value="InterPro"/>
</dbReference>
<dbReference type="InterPro" id="IPR010664">
    <property type="entry name" value="LipoPS_assembly_LptC-rel"/>
</dbReference>
<dbReference type="GO" id="GO:0015221">
    <property type="term" value="F:lipopolysaccharide transmembrane transporter activity"/>
    <property type="evidence" value="ECO:0007669"/>
    <property type="project" value="InterPro"/>
</dbReference>
<evidence type="ECO:0000256" key="4">
    <source>
        <dbReference type="ARBA" id="ARBA00022989"/>
    </source>
</evidence>
<dbReference type="RefSeq" id="WP_128198135.1">
    <property type="nucleotide sequence ID" value="NZ_SACT01000002.1"/>
</dbReference>
<dbReference type="GO" id="GO:0017089">
    <property type="term" value="F:glycolipid transfer activity"/>
    <property type="evidence" value="ECO:0007669"/>
    <property type="project" value="TreeGrafter"/>
</dbReference>
<keyword evidence="2" id="KW-0997">Cell inner membrane</keyword>
<evidence type="ECO:0000256" key="5">
    <source>
        <dbReference type="ARBA" id="ARBA00023136"/>
    </source>
</evidence>
<sequence>MAVEIQLPDLPEIAIGGDHRGPAHHRQPWHLRWRDALVSYLPLLLMGALALATWWLVKNTPVPPAPREAVAETGEPDYTMRSFVLQRYAPDGRETARLEGRELRHYPGDGRIEIDALLLRAFLPDGRVITATARRAVSNDGATELQLQGGAEVLGTDSGGQPVEIRSEFLHAFIQTEVVQTHLPVTVKQGANQLRAGGLRYDGQKRVLQFDGPVRASLSTPR</sequence>
<evidence type="ECO:0000256" key="6">
    <source>
        <dbReference type="SAM" id="Phobius"/>
    </source>
</evidence>
<evidence type="ECO:0000313" key="8">
    <source>
        <dbReference type="Proteomes" id="UP000288178"/>
    </source>
</evidence>
<dbReference type="AlphaFoldDB" id="A0A437JYK7"/>
<dbReference type="PANTHER" id="PTHR37481:SF1">
    <property type="entry name" value="LIPOPOLYSACCHARIDE EXPORT SYSTEM PROTEIN LPTC"/>
    <property type="match status" value="1"/>
</dbReference>
<evidence type="ECO:0000256" key="3">
    <source>
        <dbReference type="ARBA" id="ARBA00022692"/>
    </source>
</evidence>
<dbReference type="InterPro" id="IPR052363">
    <property type="entry name" value="LPS_export_LptC"/>
</dbReference>
<reference evidence="7 8" key="1">
    <citation type="submission" date="2019-01" db="EMBL/GenBank/DDBJ databases">
        <authorList>
            <person name="Chen W.-M."/>
        </authorList>
    </citation>
    <scope>NUCLEOTIDE SEQUENCE [LARGE SCALE GENOMIC DNA]</scope>
    <source>
        <strain evidence="7 8">ICH-3</strain>
    </source>
</reference>
<dbReference type="NCBIfam" id="TIGR04409">
    <property type="entry name" value="LptC_YrbK"/>
    <property type="match status" value="1"/>
</dbReference>